<dbReference type="AlphaFoldDB" id="A0A329QC56"/>
<sequence length="189" mass="21250">MKTLPIVQIQTTPSVLYIDADPGQYSIRQPKAEVLLHTKPAKLTVQSHHIELNVDQSKAFSAYHGGNMIDMNARIYSGIQQMFLQNMAERVQQGNEMAAIHKPGNTIANIVGTNWQAKPFPETRTAASFDNVDVRVFTQAPDIRFEAAESEMNVIVNKPEIEYQRGKLDIYVQKYASIQYTPPTIDMGL</sequence>
<dbReference type="Proteomes" id="UP000250642">
    <property type="component" value="Unassembled WGS sequence"/>
</dbReference>
<protein>
    <submittedName>
        <fullName evidence="1">Uncharacterized protein</fullName>
    </submittedName>
</protein>
<dbReference type="RefSeq" id="WP_113056204.1">
    <property type="nucleotide sequence ID" value="NZ_QEVW01000029.1"/>
</dbReference>
<evidence type="ECO:0000313" key="2">
    <source>
        <dbReference type="Proteomes" id="UP000250642"/>
    </source>
</evidence>
<dbReference type="InterPro" id="IPR045527">
    <property type="entry name" value="DUF6470"/>
</dbReference>
<dbReference type="EMBL" id="QEVW01000029">
    <property type="protein sequence ID" value="RAW09985.1"/>
    <property type="molecule type" value="Genomic_DNA"/>
</dbReference>
<organism evidence="1 2">
    <name type="scientific">Paenibacillus taichungensis</name>
    <dbReference type="NCBI Taxonomy" id="484184"/>
    <lineage>
        <taxon>Bacteria</taxon>
        <taxon>Bacillati</taxon>
        <taxon>Bacillota</taxon>
        <taxon>Bacilli</taxon>
        <taxon>Bacillales</taxon>
        <taxon>Paenibacillaceae</taxon>
        <taxon>Paenibacillus</taxon>
    </lineage>
</organism>
<accession>A0A329QC56</accession>
<name>A0A329QC56_9BACL</name>
<gene>
    <name evidence="1" type="ORF">DC345_29735</name>
</gene>
<comment type="caution">
    <text evidence="1">The sequence shown here is derived from an EMBL/GenBank/DDBJ whole genome shotgun (WGS) entry which is preliminary data.</text>
</comment>
<reference evidence="1 2" key="1">
    <citation type="submission" date="2018-04" db="EMBL/GenBank/DDBJ databases">
        <title>Paenibacillus taichungensis Genome sequencing and assembly.</title>
        <authorList>
            <person name="Xu J."/>
            <person name="Rensing C."/>
            <person name="Mazhar H.S."/>
        </authorList>
    </citation>
    <scope>NUCLEOTIDE SEQUENCE [LARGE SCALE GENOMIC DNA]</scope>
    <source>
        <strain evidence="1 2">NC1</strain>
    </source>
</reference>
<dbReference type="Pfam" id="PF20074">
    <property type="entry name" value="DUF6470"/>
    <property type="match status" value="1"/>
</dbReference>
<evidence type="ECO:0000313" key="1">
    <source>
        <dbReference type="EMBL" id="RAW09985.1"/>
    </source>
</evidence>
<proteinExistence type="predicted"/>